<reference evidence="1 2" key="1">
    <citation type="submission" date="2020-06" db="EMBL/GenBank/DDBJ databases">
        <title>Transcriptomic and genomic resources for Thalictrum thalictroides and T. hernandezii: Facilitating candidate gene discovery in an emerging model plant lineage.</title>
        <authorList>
            <person name="Arias T."/>
            <person name="Riano-Pachon D.M."/>
            <person name="Di Stilio V.S."/>
        </authorList>
    </citation>
    <scope>NUCLEOTIDE SEQUENCE [LARGE SCALE GENOMIC DNA]</scope>
    <source>
        <strain evidence="2">cv. WT478/WT964</strain>
        <tissue evidence="1">Leaves</tissue>
    </source>
</reference>
<sequence>CSELVDILFGQHNLFITMKRIYKNNGKDYINSMEGAALSGRQAASYICEAGEDLTALRKNVKITAIQCLTFLEVLITFPT</sequence>
<comment type="caution">
    <text evidence="1">The sequence shown here is derived from an EMBL/GenBank/DDBJ whole genome shotgun (WGS) entry which is preliminary data.</text>
</comment>
<organism evidence="1 2">
    <name type="scientific">Thalictrum thalictroides</name>
    <name type="common">Rue-anemone</name>
    <name type="synonym">Anemone thalictroides</name>
    <dbReference type="NCBI Taxonomy" id="46969"/>
    <lineage>
        <taxon>Eukaryota</taxon>
        <taxon>Viridiplantae</taxon>
        <taxon>Streptophyta</taxon>
        <taxon>Embryophyta</taxon>
        <taxon>Tracheophyta</taxon>
        <taxon>Spermatophyta</taxon>
        <taxon>Magnoliopsida</taxon>
        <taxon>Ranunculales</taxon>
        <taxon>Ranunculaceae</taxon>
        <taxon>Thalictroideae</taxon>
        <taxon>Thalictrum</taxon>
    </lineage>
</organism>
<keyword evidence="2" id="KW-1185">Reference proteome</keyword>
<dbReference type="EMBL" id="JABWDY010034686">
    <property type="protein sequence ID" value="KAF5182473.1"/>
    <property type="molecule type" value="Genomic_DNA"/>
</dbReference>
<dbReference type="OrthoDB" id="1682362at2759"/>
<gene>
    <name evidence="1" type="ORF">FRX31_027940</name>
</gene>
<name>A0A7J6VC67_THATH</name>
<protein>
    <submittedName>
        <fullName evidence="1">Uncharacterized protein</fullName>
    </submittedName>
</protein>
<evidence type="ECO:0000313" key="2">
    <source>
        <dbReference type="Proteomes" id="UP000554482"/>
    </source>
</evidence>
<dbReference type="AlphaFoldDB" id="A0A7J6VC67"/>
<evidence type="ECO:0000313" key="1">
    <source>
        <dbReference type="EMBL" id="KAF5182473.1"/>
    </source>
</evidence>
<feature type="non-terminal residue" evidence="1">
    <location>
        <position position="1"/>
    </location>
</feature>
<proteinExistence type="predicted"/>
<accession>A0A7J6VC67</accession>
<dbReference type="Proteomes" id="UP000554482">
    <property type="component" value="Unassembled WGS sequence"/>
</dbReference>